<dbReference type="Gene3D" id="1.10.260.40">
    <property type="entry name" value="lambda repressor-like DNA-binding domains"/>
    <property type="match status" value="1"/>
</dbReference>
<proteinExistence type="predicted"/>
<evidence type="ECO:0000313" key="3">
    <source>
        <dbReference type="EMBL" id="SDT67452.1"/>
    </source>
</evidence>
<organism evidence="4 5">
    <name type="scientific">Mucilaginibacter mallensis</name>
    <dbReference type="NCBI Taxonomy" id="652787"/>
    <lineage>
        <taxon>Bacteria</taxon>
        <taxon>Pseudomonadati</taxon>
        <taxon>Bacteroidota</taxon>
        <taxon>Sphingobacteriia</taxon>
        <taxon>Sphingobacteriales</taxon>
        <taxon>Sphingobacteriaceae</taxon>
        <taxon>Mucilaginibacter</taxon>
    </lineage>
</organism>
<gene>
    <name evidence="3" type="ORF">SAMN05216490_4795</name>
    <name evidence="4" type="ORF">SAMN05216490_4803</name>
</gene>
<dbReference type="PANTHER" id="PTHR46558">
    <property type="entry name" value="TRACRIPTIONAL REGULATORY PROTEIN-RELATED-RELATED"/>
    <property type="match status" value="1"/>
</dbReference>
<sequence length="110" mass="12558">MTFGERLTLVRKRKNLSQAETGKKIGINGDAYGRYERGEVRPTIEMAVKIAQALEVSLDYLAGNSDIELDKNTLDRVQEVTKLTDKDKDHIYITLDALIRDFKNKKAYSH</sequence>
<dbReference type="InterPro" id="IPR001387">
    <property type="entry name" value="Cro/C1-type_HTH"/>
</dbReference>
<dbReference type="GO" id="GO:0003677">
    <property type="term" value="F:DNA binding"/>
    <property type="evidence" value="ECO:0007669"/>
    <property type="project" value="UniProtKB-KW"/>
</dbReference>
<evidence type="ECO:0000259" key="2">
    <source>
        <dbReference type="PROSITE" id="PS50943"/>
    </source>
</evidence>
<dbReference type="InterPro" id="IPR010982">
    <property type="entry name" value="Lambda_DNA-bd_dom_sf"/>
</dbReference>
<dbReference type="AlphaFoldDB" id="A0A1H2CAN1"/>
<dbReference type="RefSeq" id="WP_091379303.1">
    <property type="nucleotide sequence ID" value="NZ_LT629740.1"/>
</dbReference>
<keyword evidence="1 4" id="KW-0238">DNA-binding</keyword>
<accession>A0A1H2CAN1</accession>
<feature type="domain" description="HTH cro/C1-type" evidence="2">
    <location>
        <begin position="7"/>
        <end position="61"/>
    </location>
</feature>
<dbReference type="SUPFAM" id="SSF47413">
    <property type="entry name" value="lambda repressor-like DNA-binding domains"/>
    <property type="match status" value="1"/>
</dbReference>
<dbReference type="PANTHER" id="PTHR46558:SF11">
    <property type="entry name" value="HTH-TYPE TRANSCRIPTIONAL REGULATOR XRE"/>
    <property type="match status" value="1"/>
</dbReference>
<dbReference type="Proteomes" id="UP000199679">
    <property type="component" value="Chromosome I"/>
</dbReference>
<dbReference type="PROSITE" id="PS50943">
    <property type="entry name" value="HTH_CROC1"/>
    <property type="match status" value="1"/>
</dbReference>
<dbReference type="STRING" id="652787.SAMN05216490_4795"/>
<evidence type="ECO:0000256" key="1">
    <source>
        <dbReference type="ARBA" id="ARBA00023125"/>
    </source>
</evidence>
<dbReference type="Pfam" id="PF01381">
    <property type="entry name" value="HTH_3"/>
    <property type="match status" value="1"/>
</dbReference>
<keyword evidence="5" id="KW-1185">Reference proteome</keyword>
<dbReference type="CDD" id="cd00093">
    <property type="entry name" value="HTH_XRE"/>
    <property type="match status" value="1"/>
</dbReference>
<dbReference type="EMBL" id="LT629740">
    <property type="protein sequence ID" value="SDT67528.1"/>
    <property type="molecule type" value="Genomic_DNA"/>
</dbReference>
<dbReference type="NCBIfam" id="NF041951">
    <property type="entry name" value="phage_RstR"/>
    <property type="match status" value="1"/>
</dbReference>
<dbReference type="InterPro" id="IPR049639">
    <property type="entry name" value="RstR"/>
</dbReference>
<dbReference type="EMBL" id="LT629740">
    <property type="protein sequence ID" value="SDT67452.1"/>
    <property type="molecule type" value="Genomic_DNA"/>
</dbReference>
<dbReference type="OrthoDB" id="881869at2"/>
<reference evidence="4 5" key="1">
    <citation type="submission" date="2016-10" db="EMBL/GenBank/DDBJ databases">
        <authorList>
            <person name="de Groot N.N."/>
        </authorList>
    </citation>
    <scope>NUCLEOTIDE SEQUENCE [LARGE SCALE GENOMIC DNA]</scope>
    <source>
        <strain evidence="4 5">MP1X4</strain>
    </source>
</reference>
<evidence type="ECO:0000313" key="4">
    <source>
        <dbReference type="EMBL" id="SDT67528.1"/>
    </source>
</evidence>
<name>A0A1H2CAN1_MUCMA</name>
<protein>
    <submittedName>
        <fullName evidence="4">DNA-binding transcriptional regulator, XRE-family HTH domain</fullName>
    </submittedName>
</protein>
<evidence type="ECO:0000313" key="5">
    <source>
        <dbReference type="Proteomes" id="UP000199679"/>
    </source>
</evidence>
<dbReference type="SMART" id="SM00530">
    <property type="entry name" value="HTH_XRE"/>
    <property type="match status" value="1"/>
</dbReference>